<reference evidence="2" key="1">
    <citation type="submission" date="2018-07" db="EMBL/GenBank/DDBJ databases">
        <authorList>
            <person name="Liu B.-T."/>
            <person name="Du Z."/>
        </authorList>
    </citation>
    <scope>NUCLEOTIDE SEQUENCE [LARGE SCALE GENOMIC DNA]</scope>
    <source>
        <strain evidence="2">XYN52</strain>
    </source>
</reference>
<dbReference type="EMBL" id="QQNH01000006">
    <property type="protein sequence ID" value="RDE09516.1"/>
    <property type="molecule type" value="Genomic_DNA"/>
</dbReference>
<gene>
    <name evidence="1" type="ORF">DVH29_06860</name>
</gene>
<proteinExistence type="predicted"/>
<organism evidence="1 2">
    <name type="scientific">Pelagibacterium lacus</name>
    <dbReference type="NCBI Taxonomy" id="2282655"/>
    <lineage>
        <taxon>Bacteria</taxon>
        <taxon>Pseudomonadati</taxon>
        <taxon>Pseudomonadota</taxon>
        <taxon>Alphaproteobacteria</taxon>
        <taxon>Hyphomicrobiales</taxon>
        <taxon>Devosiaceae</taxon>
        <taxon>Pelagibacterium</taxon>
    </lineage>
</organism>
<dbReference type="RefSeq" id="WP_114645423.1">
    <property type="nucleotide sequence ID" value="NZ_QQNH01000006.1"/>
</dbReference>
<comment type="caution">
    <text evidence="1">The sequence shown here is derived from an EMBL/GenBank/DDBJ whole genome shotgun (WGS) entry which is preliminary data.</text>
</comment>
<accession>A0A369W490</accession>
<protein>
    <submittedName>
        <fullName evidence="1">Uncharacterized protein</fullName>
    </submittedName>
</protein>
<dbReference type="Proteomes" id="UP000253759">
    <property type="component" value="Unassembled WGS sequence"/>
</dbReference>
<sequence>MTNDLWRQQVESLLITLKNGGNPLANDALLELLGPDLYARFWETQLEAEDEDIARFDAVNKAGLPGPVKGYLSTRESALTALKKLRQLQKRQAAQTALKRKHIDEIVKMARKALERLSDHDRAFLWLDEIVRDEPAERLPPLLPLHLVGDPYRQPFEVRAQIAILEAALAAEAQKL</sequence>
<evidence type="ECO:0000313" key="1">
    <source>
        <dbReference type="EMBL" id="RDE09516.1"/>
    </source>
</evidence>
<keyword evidence="2" id="KW-1185">Reference proteome</keyword>
<dbReference type="AlphaFoldDB" id="A0A369W490"/>
<evidence type="ECO:0000313" key="2">
    <source>
        <dbReference type="Proteomes" id="UP000253759"/>
    </source>
</evidence>
<name>A0A369W490_9HYPH</name>